<dbReference type="InterPro" id="IPR006597">
    <property type="entry name" value="Sel1-like"/>
</dbReference>
<dbReference type="PROSITE" id="PS51724">
    <property type="entry name" value="SPOR"/>
    <property type="match status" value="1"/>
</dbReference>
<dbReference type="Proteomes" id="UP000473531">
    <property type="component" value="Unassembled WGS sequence"/>
</dbReference>
<dbReference type="Gene3D" id="3.30.70.1070">
    <property type="entry name" value="Sporulation related repeat"/>
    <property type="match status" value="1"/>
</dbReference>
<accession>A0A6L7GB96</accession>
<dbReference type="InterPro" id="IPR036680">
    <property type="entry name" value="SPOR-like_sf"/>
</dbReference>
<name>A0A6L7GB96_9SPHN</name>
<evidence type="ECO:0000259" key="2">
    <source>
        <dbReference type="PROSITE" id="PS51724"/>
    </source>
</evidence>
<evidence type="ECO:0000313" key="3">
    <source>
        <dbReference type="EMBL" id="MXP13352.1"/>
    </source>
</evidence>
<dbReference type="PANTHER" id="PTHR45011:SF1">
    <property type="entry name" value="DAP3-BINDING CELL DEATH ENHANCER 1"/>
    <property type="match status" value="1"/>
</dbReference>
<evidence type="ECO:0000256" key="1">
    <source>
        <dbReference type="SAM" id="SignalP"/>
    </source>
</evidence>
<dbReference type="GO" id="GO:0042834">
    <property type="term" value="F:peptidoglycan binding"/>
    <property type="evidence" value="ECO:0007669"/>
    <property type="project" value="InterPro"/>
</dbReference>
<keyword evidence="4" id="KW-1185">Reference proteome</keyword>
<feature type="domain" description="SPOR" evidence="2">
    <location>
        <begin position="243"/>
        <end position="320"/>
    </location>
</feature>
<evidence type="ECO:0000313" key="4">
    <source>
        <dbReference type="Proteomes" id="UP000473531"/>
    </source>
</evidence>
<gene>
    <name evidence="3" type="ORF">GRI44_01105</name>
</gene>
<dbReference type="Gene3D" id="1.25.40.10">
    <property type="entry name" value="Tetratricopeptide repeat domain"/>
    <property type="match status" value="1"/>
</dbReference>
<keyword evidence="1" id="KW-0732">Signal</keyword>
<proteinExistence type="predicted"/>
<dbReference type="AlphaFoldDB" id="A0A6L7GB96"/>
<dbReference type="InterPro" id="IPR007730">
    <property type="entry name" value="SPOR-like_dom"/>
</dbReference>
<reference evidence="3 4" key="1">
    <citation type="submission" date="2019-12" db="EMBL/GenBank/DDBJ databases">
        <title>Genomic-based taxomic classification of the family Erythrobacteraceae.</title>
        <authorList>
            <person name="Xu L."/>
        </authorList>
    </citation>
    <scope>NUCLEOTIDE SEQUENCE [LARGE SCALE GENOMIC DNA]</scope>
    <source>
        <strain evidence="3 4">KCTC 52259</strain>
    </source>
</reference>
<feature type="signal peptide" evidence="1">
    <location>
        <begin position="1"/>
        <end position="24"/>
    </location>
</feature>
<dbReference type="Pfam" id="PF05036">
    <property type="entry name" value="SPOR"/>
    <property type="match status" value="1"/>
</dbReference>
<comment type="caution">
    <text evidence="3">The sequence shown here is derived from an EMBL/GenBank/DDBJ whole genome shotgun (WGS) entry which is preliminary data.</text>
</comment>
<sequence>MIARFPILGAASAICLAWASPVLADVKAGVDAWTSGEYAAAIAQWRGPAVSGDADAQFNLAQAYRLGRGVDADLRAAETLYAQAAAQGHMKAADNYGLMLFQDGRRQAAMPYILAASQRGDPRAQYLLSIAHFNGDLAAQDWQRAYALITLAHASGLPQAATVMQQMDAHIPHEQREQAQQLAQVLKRNSDAMRAVQLAAADLGAVVDDGADYGTIEKVAVPRPAKIPPALATSAAKTAPAINPKSGPWKVQLGAFAVGGNAQKLWQKLSARAELAGSQRLLVPSGKVTLLLAGGFPSRSAATAACSSLKKSGQDCLVIR</sequence>
<dbReference type="RefSeq" id="WP_160599457.1">
    <property type="nucleotide sequence ID" value="NZ_WTYU01000001.1"/>
</dbReference>
<dbReference type="InterPro" id="IPR052748">
    <property type="entry name" value="ISR_Activator"/>
</dbReference>
<dbReference type="PANTHER" id="PTHR45011">
    <property type="entry name" value="DAP3-BINDING CELL DEATH ENHANCER 1"/>
    <property type="match status" value="1"/>
</dbReference>
<dbReference type="EMBL" id="WTYU01000001">
    <property type="protein sequence ID" value="MXP13352.1"/>
    <property type="molecule type" value="Genomic_DNA"/>
</dbReference>
<dbReference type="SUPFAM" id="SSF110997">
    <property type="entry name" value="Sporulation related repeat"/>
    <property type="match status" value="1"/>
</dbReference>
<organism evidence="3 4">
    <name type="scientific">Allopontixanthobacter confluentis</name>
    <dbReference type="NCBI Taxonomy" id="1849021"/>
    <lineage>
        <taxon>Bacteria</taxon>
        <taxon>Pseudomonadati</taxon>
        <taxon>Pseudomonadota</taxon>
        <taxon>Alphaproteobacteria</taxon>
        <taxon>Sphingomonadales</taxon>
        <taxon>Erythrobacteraceae</taxon>
        <taxon>Allopontixanthobacter</taxon>
    </lineage>
</organism>
<dbReference type="SMART" id="SM00671">
    <property type="entry name" value="SEL1"/>
    <property type="match status" value="2"/>
</dbReference>
<feature type="chain" id="PRO_5026918325" evidence="1">
    <location>
        <begin position="25"/>
        <end position="320"/>
    </location>
</feature>
<protein>
    <submittedName>
        <fullName evidence="3">Sporulation protein</fullName>
    </submittedName>
</protein>
<dbReference type="OrthoDB" id="112232at2"/>
<dbReference type="InterPro" id="IPR011990">
    <property type="entry name" value="TPR-like_helical_dom_sf"/>
</dbReference>
<dbReference type="SUPFAM" id="SSF81901">
    <property type="entry name" value="HCP-like"/>
    <property type="match status" value="1"/>
</dbReference>